<sequence length="388" mass="43351">MCIRNLNNPKIMLLKNKKTAIIGAGPVGLTLAKLLQQSGADVTVYERDQDPQARIWGGTLDLHKDSGQQAMKKAGLLELYYDLALPMGIKMTDEKGKTIFSKEITSENQYDNPEINRNILRRMLLDSLTDNTVIWDRKCIESEVSDGKWLLHFENGTSATTDLIIVANGGMSKLRSYVTGTEVEDTGTMIIQGDIPQPEMQCPEFYEFCDGKRLMAAYCGNLIVVNPCNNGTMTYGVIFKSPENPNDLRVPESRDTVLIRGFLLSRFTDWDDRFKLLLHSTSNFWCLPTSKFPLEQPWKSSRPLPITLVGDAAHMMPPFAGQGVNTGLKDALILSELLTAGNHKTVEDAIESYEKEMFVYASEAQLASGKNEAEMREADFSFEQLIVG</sequence>
<accession>A0ABW9K616</accession>
<feature type="binding site" evidence="5">
    <location>
        <position position="61"/>
    </location>
    <ligand>
        <name>FAD</name>
        <dbReference type="ChEBI" id="CHEBI:57692"/>
    </ligand>
</feature>
<feature type="domain" description="FAD-binding" evidence="6">
    <location>
        <begin position="18"/>
        <end position="60"/>
    </location>
</feature>
<evidence type="ECO:0000313" key="8">
    <source>
        <dbReference type="Proteomes" id="UP001634154"/>
    </source>
</evidence>
<feature type="binding site" evidence="5">
    <location>
        <position position="117"/>
    </location>
    <ligand>
        <name>FAD</name>
        <dbReference type="ChEBI" id="CHEBI:57692"/>
    </ligand>
</feature>
<comment type="similarity">
    <text evidence="5">Belongs to the aromatic-ring hydroxylase family. TetX subfamily.</text>
</comment>
<dbReference type="InterPro" id="IPR002938">
    <property type="entry name" value="FAD-bd"/>
</dbReference>
<dbReference type="Pfam" id="PF01494">
    <property type="entry name" value="FAD_binding_3"/>
    <property type="match status" value="2"/>
</dbReference>
<keyword evidence="5" id="KW-0521">NADP</keyword>
<dbReference type="EMBL" id="JBJXVJ010000004">
    <property type="protein sequence ID" value="MFN1218764.1"/>
    <property type="molecule type" value="Genomic_DNA"/>
</dbReference>
<dbReference type="HAMAP" id="MF_00845">
    <property type="entry name" value="TetX_monooxygenase"/>
    <property type="match status" value="1"/>
</dbReference>
<proteinExistence type="inferred from homology"/>
<dbReference type="PRINTS" id="PR00420">
    <property type="entry name" value="RNGMNOXGNASE"/>
</dbReference>
<keyword evidence="4 5" id="KW-0503">Monooxygenase</keyword>
<comment type="function">
    <text evidence="5">An FAD-requiring monooxygenase active on some tetracycline antibiotic derivatives, which leads to their inactivation. Hydroxylates carbon 11a of tetracycline and some analogs.</text>
</comment>
<comment type="subunit">
    <text evidence="5">Monomer.</text>
</comment>
<keyword evidence="1 5" id="KW-0285">Flavoprotein</keyword>
<evidence type="ECO:0000256" key="2">
    <source>
        <dbReference type="ARBA" id="ARBA00022827"/>
    </source>
</evidence>
<feature type="binding site" evidence="5">
    <location>
        <position position="311"/>
    </location>
    <ligand>
        <name>FAD</name>
        <dbReference type="ChEBI" id="CHEBI:57692"/>
    </ligand>
</feature>
<evidence type="ECO:0000256" key="4">
    <source>
        <dbReference type="ARBA" id="ARBA00023033"/>
    </source>
</evidence>
<name>A0ABW9K616_9FLAO</name>
<evidence type="ECO:0000259" key="6">
    <source>
        <dbReference type="Pfam" id="PF01494"/>
    </source>
</evidence>
<evidence type="ECO:0000313" key="7">
    <source>
        <dbReference type="EMBL" id="MFN1218764.1"/>
    </source>
</evidence>
<protein>
    <recommendedName>
        <fullName evidence="5">Flavin-dependent monooxygenase</fullName>
    </recommendedName>
    <alternativeName>
        <fullName evidence="5">TetX monooxygenase</fullName>
        <shortName evidence="5">TetX</shortName>
        <ecNumber evidence="5">1.14.13.-</ecNumber>
    </alternativeName>
</protein>
<organism evidence="7 8">
    <name type="scientific">Chryseobacterium kwangjuense</name>
    <dbReference type="NCBI Taxonomy" id="267125"/>
    <lineage>
        <taxon>Bacteria</taxon>
        <taxon>Pseudomonadati</taxon>
        <taxon>Bacteroidota</taxon>
        <taxon>Flavobacteriia</taxon>
        <taxon>Flavobacteriales</taxon>
        <taxon>Weeksellaceae</taxon>
        <taxon>Chryseobacterium group</taxon>
        <taxon>Chryseobacterium</taxon>
    </lineage>
</organism>
<dbReference type="EC" id="1.14.13.-" evidence="5"/>
<evidence type="ECO:0000256" key="1">
    <source>
        <dbReference type="ARBA" id="ARBA00022630"/>
    </source>
</evidence>
<dbReference type="RefSeq" id="WP_409358014.1">
    <property type="nucleotide sequence ID" value="NZ_JBJXVJ010000004.1"/>
</dbReference>
<dbReference type="Gene3D" id="3.50.50.60">
    <property type="entry name" value="FAD/NAD(P)-binding domain"/>
    <property type="match status" value="1"/>
</dbReference>
<dbReference type="PANTHER" id="PTHR46972:SF1">
    <property type="entry name" value="FAD DEPENDENT OXIDOREDUCTASE DOMAIN-CONTAINING PROTEIN"/>
    <property type="match status" value="1"/>
</dbReference>
<keyword evidence="2 5" id="KW-0274">FAD</keyword>
<dbReference type="PANTHER" id="PTHR46972">
    <property type="entry name" value="MONOOXYGENASE ASQM-RELATED"/>
    <property type="match status" value="1"/>
</dbReference>
<dbReference type="Proteomes" id="UP001634154">
    <property type="component" value="Unassembled WGS sequence"/>
</dbReference>
<keyword evidence="3 5" id="KW-0560">Oxidoreductase</keyword>
<evidence type="ECO:0000256" key="3">
    <source>
        <dbReference type="ARBA" id="ARBA00023002"/>
    </source>
</evidence>
<feature type="binding site" evidence="5">
    <location>
        <position position="54"/>
    </location>
    <ligand>
        <name>NADPH</name>
        <dbReference type="ChEBI" id="CHEBI:57783"/>
    </ligand>
</feature>
<comment type="cofactor">
    <cofactor evidence="5">
        <name>FAD</name>
        <dbReference type="ChEBI" id="CHEBI:57692"/>
    </cofactor>
</comment>
<keyword evidence="8" id="KW-1185">Reference proteome</keyword>
<feature type="domain" description="FAD-binding" evidence="6">
    <location>
        <begin position="306"/>
        <end position="357"/>
    </location>
</feature>
<comment type="catalytic activity">
    <reaction evidence="5">
        <text>a tetracycline + NADPH + O2 + H(+) = an 11a-hydroxytetracycline + NADP(+) + H2O</text>
        <dbReference type="Rhea" id="RHEA:61444"/>
        <dbReference type="ChEBI" id="CHEBI:15377"/>
        <dbReference type="ChEBI" id="CHEBI:15378"/>
        <dbReference type="ChEBI" id="CHEBI:15379"/>
        <dbReference type="ChEBI" id="CHEBI:57783"/>
        <dbReference type="ChEBI" id="CHEBI:58349"/>
        <dbReference type="ChEBI" id="CHEBI:144644"/>
        <dbReference type="ChEBI" id="CHEBI:144645"/>
    </reaction>
</comment>
<comment type="subcellular location">
    <subcellularLocation>
        <location evidence="5">Cytoplasm</location>
    </subcellularLocation>
</comment>
<gene>
    <name evidence="7" type="ORF">ACKW6Q_17500</name>
</gene>
<comment type="domain">
    <text evidence="5">Consists of an N-terminal FAD-binding domain with a Rossman fold and a C-terminal substrate-binding domain.</text>
</comment>
<keyword evidence="5" id="KW-0963">Cytoplasm</keyword>
<reference evidence="7 8" key="1">
    <citation type="submission" date="2024-12" db="EMBL/GenBank/DDBJ databases">
        <title>Draft genome sequence of Chryseobacterium kwangjuense AG447.</title>
        <authorList>
            <person name="Cheptsov V.S."/>
            <person name="Belov A."/>
            <person name="Zavarzina A.G."/>
        </authorList>
    </citation>
    <scope>NUCLEOTIDE SEQUENCE [LARGE SCALE GENOMIC DNA]</scope>
    <source>
        <strain evidence="7 8">AG447</strain>
    </source>
</reference>
<dbReference type="SUPFAM" id="SSF51905">
    <property type="entry name" value="FAD/NAD(P)-binding domain"/>
    <property type="match status" value="1"/>
</dbReference>
<evidence type="ECO:0000256" key="5">
    <source>
        <dbReference type="HAMAP-Rule" id="MF_00845"/>
    </source>
</evidence>
<dbReference type="InterPro" id="IPR036188">
    <property type="entry name" value="FAD/NAD-bd_sf"/>
</dbReference>
<comment type="caution">
    <text evidence="7">The sequence shown here is derived from an EMBL/GenBank/DDBJ whole genome shotgun (WGS) entry which is preliminary data.</text>
</comment>
<dbReference type="InterPro" id="IPR043683">
    <property type="entry name" value="TetX_monooxygenase"/>
</dbReference>
<keyword evidence="5" id="KW-0547">Nucleotide-binding</keyword>